<reference evidence="1 2" key="1">
    <citation type="submission" date="2019-03" db="EMBL/GenBank/DDBJ databases">
        <title>Genomic Encyclopedia of Type Strains, Phase III (KMG-III): the genomes of soil and plant-associated and newly described type strains.</title>
        <authorList>
            <person name="Whitman W."/>
        </authorList>
    </citation>
    <scope>NUCLEOTIDE SEQUENCE [LARGE SCALE GENOMIC DNA]</scope>
    <source>
        <strain evidence="1 2">CECT 7378</strain>
    </source>
</reference>
<proteinExistence type="predicted"/>
<organism evidence="1 2">
    <name type="scientific">Marinomonas balearica</name>
    <dbReference type="NCBI Taxonomy" id="491947"/>
    <lineage>
        <taxon>Bacteria</taxon>
        <taxon>Pseudomonadati</taxon>
        <taxon>Pseudomonadota</taxon>
        <taxon>Gammaproteobacteria</taxon>
        <taxon>Oceanospirillales</taxon>
        <taxon>Oceanospirillaceae</taxon>
        <taxon>Marinomonas</taxon>
    </lineage>
</organism>
<evidence type="ECO:0000313" key="1">
    <source>
        <dbReference type="EMBL" id="TDO99918.1"/>
    </source>
</evidence>
<evidence type="ECO:0000313" key="2">
    <source>
        <dbReference type="Proteomes" id="UP000294656"/>
    </source>
</evidence>
<keyword evidence="2" id="KW-1185">Reference proteome</keyword>
<dbReference type="OrthoDB" id="6400153at2"/>
<protein>
    <submittedName>
        <fullName evidence="1">Uncharacterized protein</fullName>
    </submittedName>
</protein>
<dbReference type="EMBL" id="SNXC01000009">
    <property type="protein sequence ID" value="TDO99918.1"/>
    <property type="molecule type" value="Genomic_DNA"/>
</dbReference>
<name>A0A4R6MDU4_9GAMM</name>
<accession>A0A4R6MDU4</accession>
<gene>
    <name evidence="1" type="ORF">DFP79_0928</name>
</gene>
<comment type="caution">
    <text evidence="1">The sequence shown here is derived from an EMBL/GenBank/DDBJ whole genome shotgun (WGS) entry which is preliminary data.</text>
</comment>
<sequence>MNYDVFKDSLKKNPITLEVGDFSEDKKNTLDNEALFQLPFIAMTILMISKGMSKPLVSELGRLVGECLEQSMPAFKKSNQHIAWSANLRVRTVKAMSFLEMADLIEIENINGKVRITDLGKKVISRALEDEYSYLYCTLNNIARNYRNINKASKLELRLN</sequence>
<dbReference type="AlphaFoldDB" id="A0A4R6MDU4"/>
<dbReference type="RefSeq" id="WP_133502743.1">
    <property type="nucleotide sequence ID" value="NZ_SNXC01000009.1"/>
</dbReference>
<dbReference type="Proteomes" id="UP000294656">
    <property type="component" value="Unassembled WGS sequence"/>
</dbReference>